<organism evidence="1 2">
    <name type="scientific">Pristionchus pacificus</name>
    <name type="common">Parasitic nematode worm</name>
    <dbReference type="NCBI Taxonomy" id="54126"/>
    <lineage>
        <taxon>Eukaryota</taxon>
        <taxon>Metazoa</taxon>
        <taxon>Ecdysozoa</taxon>
        <taxon>Nematoda</taxon>
        <taxon>Chromadorea</taxon>
        <taxon>Rhabditida</taxon>
        <taxon>Rhabditina</taxon>
        <taxon>Diplogasteromorpha</taxon>
        <taxon>Diplogasteroidea</taxon>
        <taxon>Neodiplogasteridae</taxon>
        <taxon>Pristionchus</taxon>
    </lineage>
</organism>
<dbReference type="SUPFAM" id="SSF49354">
    <property type="entry name" value="PapD-like"/>
    <property type="match status" value="1"/>
</dbReference>
<accession>A0A8R1UQS8</accession>
<dbReference type="PANTHER" id="PTHR22920">
    <property type="entry name" value="MAJOR SPERM PROTEIN"/>
    <property type="match status" value="1"/>
</dbReference>
<gene>
    <name evidence="1" type="primary">WBGene00276700</name>
</gene>
<evidence type="ECO:0000313" key="2">
    <source>
        <dbReference type="Proteomes" id="UP000005239"/>
    </source>
</evidence>
<proteinExistence type="predicted"/>
<dbReference type="InterPro" id="IPR008962">
    <property type="entry name" value="PapD-like_sf"/>
</dbReference>
<dbReference type="Gene3D" id="2.60.40.10">
    <property type="entry name" value="Immunoglobulins"/>
    <property type="match status" value="1"/>
</dbReference>
<protein>
    <submittedName>
        <fullName evidence="1">MSP domain-containing protein</fullName>
    </submittedName>
</protein>
<dbReference type="InterPro" id="IPR013783">
    <property type="entry name" value="Ig-like_fold"/>
</dbReference>
<dbReference type="InterPro" id="IPR051155">
    <property type="entry name" value="Nematode_MSP"/>
</dbReference>
<dbReference type="AlphaFoldDB" id="A0A2A6CFN7"/>
<reference evidence="2" key="1">
    <citation type="journal article" date="2008" name="Nat. Genet.">
        <title>The Pristionchus pacificus genome provides a unique perspective on nematode lifestyle and parasitism.</title>
        <authorList>
            <person name="Dieterich C."/>
            <person name="Clifton S.W."/>
            <person name="Schuster L.N."/>
            <person name="Chinwalla A."/>
            <person name="Delehaunty K."/>
            <person name="Dinkelacker I."/>
            <person name="Fulton L."/>
            <person name="Fulton R."/>
            <person name="Godfrey J."/>
            <person name="Minx P."/>
            <person name="Mitreva M."/>
            <person name="Roeseler W."/>
            <person name="Tian H."/>
            <person name="Witte H."/>
            <person name="Yang S.P."/>
            <person name="Wilson R.K."/>
            <person name="Sommer R.J."/>
        </authorList>
    </citation>
    <scope>NUCLEOTIDE SEQUENCE [LARGE SCALE GENOMIC DNA]</scope>
    <source>
        <strain evidence="2">PS312</strain>
    </source>
</reference>
<reference evidence="1" key="2">
    <citation type="submission" date="2022-06" db="UniProtKB">
        <authorList>
            <consortium name="EnsemblMetazoa"/>
        </authorList>
    </citation>
    <scope>IDENTIFICATION</scope>
    <source>
        <strain evidence="1">PS312</strain>
    </source>
</reference>
<name>A0A2A6CFN7_PRIPA</name>
<dbReference type="Proteomes" id="UP000005239">
    <property type="component" value="Unassembled WGS sequence"/>
</dbReference>
<evidence type="ECO:0000313" key="1">
    <source>
        <dbReference type="EnsemblMetazoa" id="PPA38331.1"/>
    </source>
</evidence>
<dbReference type="EnsemblMetazoa" id="PPA38331.1">
    <property type="protein sequence ID" value="PPA38331.1"/>
    <property type="gene ID" value="WBGene00276700"/>
</dbReference>
<keyword evidence="2" id="KW-1185">Reference proteome</keyword>
<dbReference type="PANTHER" id="PTHR22920:SF7">
    <property type="entry name" value="MSP DOMAIN-CONTAINING PROTEIN-RELATED"/>
    <property type="match status" value="1"/>
</dbReference>
<accession>A0A2A6CFN7</accession>
<sequence length="130" mass="14499">MAQSVAPDAPLVFVAPFDGTLTYQIKVTNVAEETATWFCQTLFDKATIVPSEGSLGAGESCHIAVSCNAMAHNLMPLNPDRIFVYSKLKDDPQVVVERRPIEYYNVQSRFCPLRYIEIALRLQMYGCFSG</sequence>